<dbReference type="Proteomes" id="UP000326921">
    <property type="component" value="Chromosome"/>
</dbReference>
<proteinExistence type="predicted"/>
<evidence type="ECO:0000256" key="1">
    <source>
        <dbReference type="SAM" id="MobiDB-lite"/>
    </source>
</evidence>
<reference evidence="2 3" key="1">
    <citation type="submission" date="2019-10" db="EMBL/GenBank/DDBJ databases">
        <authorList>
            <person name="Dong K."/>
        </authorList>
    </citation>
    <scope>NUCLEOTIDE SEQUENCE [LARGE SCALE GENOMIC DNA]</scope>
    <source>
        <strain evidence="3">dk4302</strain>
    </source>
</reference>
<name>A0A5Q0QDL5_9SPHI</name>
<feature type="region of interest" description="Disordered" evidence="1">
    <location>
        <begin position="219"/>
        <end position="265"/>
    </location>
</feature>
<evidence type="ECO:0000313" key="3">
    <source>
        <dbReference type="Proteomes" id="UP000326921"/>
    </source>
</evidence>
<protein>
    <recommendedName>
        <fullName evidence="4">DUF3945 domain-containing protein</fullName>
    </recommendedName>
</protein>
<dbReference type="EMBL" id="CP045652">
    <property type="protein sequence ID" value="QGA27915.1"/>
    <property type="molecule type" value="Genomic_DNA"/>
</dbReference>
<dbReference type="RefSeq" id="WP_153512742.1">
    <property type="nucleotide sequence ID" value="NZ_CP045652.1"/>
</dbReference>
<feature type="compositionally biased region" description="Basic and acidic residues" evidence="1">
    <location>
        <begin position="226"/>
        <end position="256"/>
    </location>
</feature>
<dbReference type="AlphaFoldDB" id="A0A5Q0QDL5"/>
<evidence type="ECO:0000313" key="2">
    <source>
        <dbReference type="EMBL" id="QGA27915.1"/>
    </source>
</evidence>
<accession>A0A5Q0QDL5</accession>
<keyword evidence="3" id="KW-1185">Reference proteome</keyword>
<gene>
    <name evidence="2" type="ORF">GFH32_16980</name>
</gene>
<evidence type="ECO:0008006" key="4">
    <source>
        <dbReference type="Google" id="ProtNLM"/>
    </source>
</evidence>
<dbReference type="KEGG" id="sphe:GFH32_16980"/>
<organism evidence="2 3">
    <name type="scientific">Sphingobacterium zhuxiongii</name>
    <dbReference type="NCBI Taxonomy" id="2662364"/>
    <lineage>
        <taxon>Bacteria</taxon>
        <taxon>Pseudomonadati</taxon>
        <taxon>Bacteroidota</taxon>
        <taxon>Sphingobacteriia</taxon>
        <taxon>Sphingobacteriales</taxon>
        <taxon>Sphingobacteriaceae</taxon>
        <taxon>Sphingobacterium</taxon>
    </lineage>
</organism>
<sequence>MNQKNYEYLQEQLLYSGFGESMDAALKKAIKTGESKFVLQFQRQDEREYVRAELHYSKSQQSDMYFFNGYKLELENRQSEQQVSQYFRVNGRDRYTLKEAYNLLHGRAVHKELTNKQAQRYSAWVQLDFKTVDLAGNRKFNQYHENYGFDLKAALEKLPIAELQYDESKSLLINSLERGNRHEVTFLLHDQERTVSIQANPKFKSLALYDGDQRLEFVSNPVPAKTSEKQQELEKTNDMETKANKHEKDVSLEKPKKSVRSKGIR</sequence>